<comment type="caution">
    <text evidence="10">The sequence shown here is derived from an EMBL/GenBank/DDBJ whole genome shotgun (WGS) entry which is preliminary data.</text>
</comment>
<reference evidence="10 11" key="1">
    <citation type="submission" date="2021-06" db="EMBL/GenBank/DDBJ databases">
        <authorList>
            <person name="Lee D.H."/>
        </authorList>
    </citation>
    <scope>NUCLEOTIDE SEQUENCE [LARGE SCALE GENOMIC DNA]</scope>
    <source>
        <strain evidence="10 11">MMS21-HV4-11</strain>
    </source>
</reference>
<comment type="subcellular location">
    <subcellularLocation>
        <location evidence="1">Cell inner membrane</location>
        <topology evidence="1">Multi-pass membrane protein</topology>
    </subcellularLocation>
    <subcellularLocation>
        <location evidence="8">Cell membrane</location>
        <topology evidence="8">Multi-pass membrane protein</topology>
    </subcellularLocation>
</comment>
<evidence type="ECO:0000259" key="9">
    <source>
        <dbReference type="PROSITE" id="PS50928"/>
    </source>
</evidence>
<evidence type="ECO:0000256" key="4">
    <source>
        <dbReference type="ARBA" id="ARBA00022519"/>
    </source>
</evidence>
<dbReference type="PANTHER" id="PTHR43357:SF4">
    <property type="entry name" value="INNER MEMBRANE ABC TRANSPORTER PERMEASE PROTEIN YDCV"/>
    <property type="match status" value="1"/>
</dbReference>
<keyword evidence="4" id="KW-0997">Cell inner membrane</keyword>
<evidence type="ECO:0000256" key="8">
    <source>
        <dbReference type="RuleBase" id="RU363032"/>
    </source>
</evidence>
<feature type="transmembrane region" description="Helical" evidence="8">
    <location>
        <begin position="135"/>
        <end position="161"/>
    </location>
</feature>
<gene>
    <name evidence="10" type="ORF">KQ910_21870</name>
</gene>
<dbReference type="PROSITE" id="PS50928">
    <property type="entry name" value="ABC_TM1"/>
    <property type="match status" value="1"/>
</dbReference>
<feature type="transmembrane region" description="Helical" evidence="8">
    <location>
        <begin position="191"/>
        <end position="218"/>
    </location>
</feature>
<evidence type="ECO:0000313" key="11">
    <source>
        <dbReference type="Proteomes" id="UP000727907"/>
    </source>
</evidence>
<keyword evidence="5 8" id="KW-0812">Transmembrane</keyword>
<dbReference type="CDD" id="cd06261">
    <property type="entry name" value="TM_PBP2"/>
    <property type="match status" value="1"/>
</dbReference>
<dbReference type="PANTHER" id="PTHR43357">
    <property type="entry name" value="INNER MEMBRANE ABC TRANSPORTER PERMEASE PROTEIN YDCV"/>
    <property type="match status" value="1"/>
</dbReference>
<dbReference type="RefSeq" id="WP_216965237.1">
    <property type="nucleotide sequence ID" value="NZ_JAHOPB010000002.1"/>
</dbReference>
<organism evidence="10 11">
    <name type="scientific">Reyranella humidisoli</name>
    <dbReference type="NCBI Taxonomy" id="2849149"/>
    <lineage>
        <taxon>Bacteria</taxon>
        <taxon>Pseudomonadati</taxon>
        <taxon>Pseudomonadota</taxon>
        <taxon>Alphaproteobacteria</taxon>
        <taxon>Hyphomicrobiales</taxon>
        <taxon>Reyranellaceae</taxon>
        <taxon>Reyranella</taxon>
    </lineage>
</organism>
<proteinExistence type="inferred from homology"/>
<evidence type="ECO:0000256" key="7">
    <source>
        <dbReference type="ARBA" id="ARBA00023136"/>
    </source>
</evidence>
<evidence type="ECO:0000256" key="3">
    <source>
        <dbReference type="ARBA" id="ARBA00022475"/>
    </source>
</evidence>
<dbReference type="EMBL" id="JAHOPB010000002">
    <property type="protein sequence ID" value="MBU8876437.1"/>
    <property type="molecule type" value="Genomic_DNA"/>
</dbReference>
<feature type="transmembrane region" description="Helical" evidence="8">
    <location>
        <begin position="108"/>
        <end position="129"/>
    </location>
</feature>
<feature type="domain" description="ABC transmembrane type-1" evidence="9">
    <location>
        <begin position="70"/>
        <end position="258"/>
    </location>
</feature>
<evidence type="ECO:0000313" key="10">
    <source>
        <dbReference type="EMBL" id="MBU8876437.1"/>
    </source>
</evidence>
<accession>A0ABS6IRT2</accession>
<evidence type="ECO:0000256" key="5">
    <source>
        <dbReference type="ARBA" id="ARBA00022692"/>
    </source>
</evidence>
<keyword evidence="7 8" id="KW-0472">Membrane</keyword>
<protein>
    <submittedName>
        <fullName evidence="10">ABC transporter permease</fullName>
    </submittedName>
</protein>
<dbReference type="Proteomes" id="UP000727907">
    <property type="component" value="Unassembled WGS sequence"/>
</dbReference>
<comment type="similarity">
    <text evidence="8">Belongs to the binding-protein-dependent transport system permease family.</text>
</comment>
<feature type="transmembrane region" description="Helical" evidence="8">
    <location>
        <begin position="70"/>
        <end position="96"/>
    </location>
</feature>
<keyword evidence="6 8" id="KW-1133">Transmembrane helix</keyword>
<keyword evidence="3" id="KW-1003">Cell membrane</keyword>
<evidence type="ECO:0000256" key="2">
    <source>
        <dbReference type="ARBA" id="ARBA00022448"/>
    </source>
</evidence>
<keyword evidence="11" id="KW-1185">Reference proteome</keyword>
<name>A0ABS6IRT2_9HYPH</name>
<evidence type="ECO:0000256" key="6">
    <source>
        <dbReference type="ARBA" id="ARBA00022989"/>
    </source>
</evidence>
<keyword evidence="2 8" id="KW-0813">Transport</keyword>
<dbReference type="InterPro" id="IPR000515">
    <property type="entry name" value="MetI-like"/>
</dbReference>
<feature type="transmembrane region" description="Helical" evidence="8">
    <location>
        <begin position="238"/>
        <end position="261"/>
    </location>
</feature>
<feature type="transmembrane region" description="Helical" evidence="8">
    <location>
        <begin position="16"/>
        <end position="39"/>
    </location>
</feature>
<sequence length="272" mass="29465">MNREAIGGSIWARRGLAAMGIFGLVFLTVPLVIVIPMSFSSARALTFPPPSLSLRWYETFFGDPRWMEAMWTSVFVAAVSSVAALLLGGLAAYGLRRGTFKGRDWAEGNFMAPLIVPTIIVAIALYLALAKVGLLGSLLGLVVAHTLLNVPLVMMVLGVAIREFDQRIEQVAWSLGASWGYTMRKVVLPNLAPSVFAAWIFAFIGSFDEVIVTSFIAGKYETVPKKMFNELVLEVNPTITAVATLLIAFTMLALAAVAIVLRRAGKLKETVV</sequence>
<dbReference type="Pfam" id="PF00528">
    <property type="entry name" value="BPD_transp_1"/>
    <property type="match status" value="1"/>
</dbReference>
<evidence type="ECO:0000256" key="1">
    <source>
        <dbReference type="ARBA" id="ARBA00004429"/>
    </source>
</evidence>